<name>A0ABQ8SBL9_PERAM</name>
<dbReference type="Proteomes" id="UP001148838">
    <property type="component" value="Unassembled WGS sequence"/>
</dbReference>
<organism evidence="1 2">
    <name type="scientific">Periplaneta americana</name>
    <name type="common">American cockroach</name>
    <name type="synonym">Blatta americana</name>
    <dbReference type="NCBI Taxonomy" id="6978"/>
    <lineage>
        <taxon>Eukaryota</taxon>
        <taxon>Metazoa</taxon>
        <taxon>Ecdysozoa</taxon>
        <taxon>Arthropoda</taxon>
        <taxon>Hexapoda</taxon>
        <taxon>Insecta</taxon>
        <taxon>Pterygota</taxon>
        <taxon>Neoptera</taxon>
        <taxon>Polyneoptera</taxon>
        <taxon>Dictyoptera</taxon>
        <taxon>Blattodea</taxon>
        <taxon>Blattoidea</taxon>
        <taxon>Blattidae</taxon>
        <taxon>Blattinae</taxon>
        <taxon>Periplaneta</taxon>
    </lineage>
</organism>
<reference evidence="1 2" key="1">
    <citation type="journal article" date="2022" name="Allergy">
        <title>Genome assembly and annotation of Periplaneta americana reveal a comprehensive cockroach allergen profile.</title>
        <authorList>
            <person name="Wang L."/>
            <person name="Xiong Q."/>
            <person name="Saelim N."/>
            <person name="Wang L."/>
            <person name="Nong W."/>
            <person name="Wan A.T."/>
            <person name="Shi M."/>
            <person name="Liu X."/>
            <person name="Cao Q."/>
            <person name="Hui J.H.L."/>
            <person name="Sookrung N."/>
            <person name="Leung T.F."/>
            <person name="Tungtrongchitr A."/>
            <person name="Tsui S.K.W."/>
        </authorList>
    </citation>
    <scope>NUCLEOTIDE SEQUENCE [LARGE SCALE GENOMIC DNA]</scope>
    <source>
        <strain evidence="1">PWHHKU_190912</strain>
    </source>
</reference>
<dbReference type="EMBL" id="JAJSOF020000031">
    <property type="protein sequence ID" value="KAJ4431395.1"/>
    <property type="molecule type" value="Genomic_DNA"/>
</dbReference>
<proteinExistence type="predicted"/>
<gene>
    <name evidence="1" type="ORF">ANN_19992</name>
</gene>
<sequence>MKGEVYEYKVNTRDEFVARIMNSAALLKERSLNGLVRNIREVFSISCVAAPITRLNFNIATNNLLPLLNDTYLSNPRGLKPRLQCLVLTTNIKTRQLTVSTHQLSFASLAHITVHALLVYKCELKTNVPVETVNEFTERIFAALNIPESKTKHRRCTLCNEYLL</sequence>
<evidence type="ECO:0000313" key="2">
    <source>
        <dbReference type="Proteomes" id="UP001148838"/>
    </source>
</evidence>
<comment type="caution">
    <text evidence="1">The sequence shown here is derived from an EMBL/GenBank/DDBJ whole genome shotgun (WGS) entry which is preliminary data.</text>
</comment>
<keyword evidence="2" id="KW-1185">Reference proteome</keyword>
<protein>
    <submittedName>
        <fullName evidence="1">Uncharacterized protein</fullName>
    </submittedName>
</protein>
<evidence type="ECO:0000313" key="1">
    <source>
        <dbReference type="EMBL" id="KAJ4431395.1"/>
    </source>
</evidence>
<accession>A0ABQ8SBL9</accession>